<dbReference type="GO" id="GO:0008757">
    <property type="term" value="F:S-adenosylmethionine-dependent methyltransferase activity"/>
    <property type="evidence" value="ECO:0007669"/>
    <property type="project" value="InterPro"/>
</dbReference>
<evidence type="ECO:0000313" key="3">
    <source>
        <dbReference type="Proteomes" id="UP000268007"/>
    </source>
</evidence>
<dbReference type="CDD" id="cd02440">
    <property type="entry name" value="AdoMet_MTases"/>
    <property type="match status" value="1"/>
</dbReference>
<dbReference type="OrthoDB" id="9808140at2"/>
<dbReference type="Proteomes" id="UP000268007">
    <property type="component" value="Unassembled WGS sequence"/>
</dbReference>
<reference evidence="2 3" key="1">
    <citation type="submission" date="2018-10" db="EMBL/GenBank/DDBJ databases">
        <title>Genomic Encyclopedia of Archaeal and Bacterial Type Strains, Phase II (KMG-II): from individual species to whole genera.</title>
        <authorList>
            <person name="Goeker M."/>
        </authorList>
    </citation>
    <scope>NUCLEOTIDE SEQUENCE [LARGE SCALE GENOMIC DNA]</scope>
    <source>
        <strain evidence="2 3">DSM 18602</strain>
    </source>
</reference>
<keyword evidence="2" id="KW-0808">Transferase</keyword>
<accession>A0A495IWW7</accession>
<dbReference type="Pfam" id="PF08241">
    <property type="entry name" value="Methyltransf_11"/>
    <property type="match status" value="1"/>
</dbReference>
<sequence>MFNQESYDRHSEWYNLHYPTEANKVAYYKKVKALSDDTVSKWLQNIFFRCLTPLLVTPSQKWLTVGDAYGFDAQYILSNGGNALATDLNIDFLKVAKDEEIIREYAAENAEKLSFDNDKFDYVLCKESYHHFPRPYAALYEMIRVAKKGIVVIEPQDPVSKMPLLLLLNNLLANYVHLLNKVWKNRFSYEPVGNFVYKVSEREFEKFAAGLNLPLVAFKKINPNFYFQGAADVKTDDKNSKFLLIKIKKKLLDILVSLKILPGQVLATIVFKQFPNDNELKKLKKTGYHLVYIPKNPYL</sequence>
<name>A0A495IWW7_9SPHI</name>
<dbReference type="SUPFAM" id="SSF53335">
    <property type="entry name" value="S-adenosyl-L-methionine-dependent methyltransferases"/>
    <property type="match status" value="1"/>
</dbReference>
<protein>
    <submittedName>
        <fullName evidence="2">Methyltransferase family protein</fullName>
    </submittedName>
</protein>
<organism evidence="2 3">
    <name type="scientific">Mucilaginibacter gracilis</name>
    <dbReference type="NCBI Taxonomy" id="423350"/>
    <lineage>
        <taxon>Bacteria</taxon>
        <taxon>Pseudomonadati</taxon>
        <taxon>Bacteroidota</taxon>
        <taxon>Sphingobacteriia</taxon>
        <taxon>Sphingobacteriales</taxon>
        <taxon>Sphingobacteriaceae</taxon>
        <taxon>Mucilaginibacter</taxon>
    </lineage>
</organism>
<dbReference type="InterPro" id="IPR029063">
    <property type="entry name" value="SAM-dependent_MTases_sf"/>
</dbReference>
<evidence type="ECO:0000259" key="1">
    <source>
        <dbReference type="Pfam" id="PF08241"/>
    </source>
</evidence>
<dbReference type="EMBL" id="RBKU01000001">
    <property type="protein sequence ID" value="RKR80528.1"/>
    <property type="molecule type" value="Genomic_DNA"/>
</dbReference>
<proteinExistence type="predicted"/>
<feature type="domain" description="Methyltransferase type 11" evidence="1">
    <location>
        <begin position="64"/>
        <end position="149"/>
    </location>
</feature>
<comment type="caution">
    <text evidence="2">The sequence shown here is derived from an EMBL/GenBank/DDBJ whole genome shotgun (WGS) entry which is preliminary data.</text>
</comment>
<keyword evidence="3" id="KW-1185">Reference proteome</keyword>
<gene>
    <name evidence="2" type="ORF">BDD43_0649</name>
</gene>
<dbReference type="AlphaFoldDB" id="A0A495IWW7"/>
<dbReference type="Gene3D" id="3.40.50.150">
    <property type="entry name" value="Vaccinia Virus protein VP39"/>
    <property type="match status" value="1"/>
</dbReference>
<keyword evidence="2" id="KW-0489">Methyltransferase</keyword>
<dbReference type="GO" id="GO:0032259">
    <property type="term" value="P:methylation"/>
    <property type="evidence" value="ECO:0007669"/>
    <property type="project" value="UniProtKB-KW"/>
</dbReference>
<evidence type="ECO:0000313" key="2">
    <source>
        <dbReference type="EMBL" id="RKR80528.1"/>
    </source>
</evidence>
<dbReference type="InterPro" id="IPR013216">
    <property type="entry name" value="Methyltransf_11"/>
</dbReference>